<name>A0A7X5QTB2_9GAMM</name>
<gene>
    <name evidence="1" type="ORF">HBF32_05945</name>
</gene>
<keyword evidence="2" id="KW-1185">Reference proteome</keyword>
<proteinExistence type="predicted"/>
<reference evidence="1 2" key="1">
    <citation type="journal article" date="2006" name="Int. J. Syst. Evol. Microbiol.">
        <title>Dyella yeojuensis sp. nov., isolated from greenhouse soil in Korea.</title>
        <authorList>
            <person name="Kim B.Y."/>
            <person name="Weon H.Y."/>
            <person name="Lee K.H."/>
            <person name="Seok S.J."/>
            <person name="Kwon S.W."/>
            <person name="Go S.J."/>
            <person name="Stackebrandt E."/>
        </authorList>
    </citation>
    <scope>NUCLEOTIDE SEQUENCE [LARGE SCALE GENOMIC DNA]</scope>
    <source>
        <strain evidence="1 2">DSM 17673</strain>
    </source>
</reference>
<protein>
    <submittedName>
        <fullName evidence="1">Uncharacterized protein</fullName>
    </submittedName>
</protein>
<organism evidence="1 2">
    <name type="scientific">Luteibacter yeojuensis</name>
    <dbReference type="NCBI Taxonomy" id="345309"/>
    <lineage>
        <taxon>Bacteria</taxon>
        <taxon>Pseudomonadati</taxon>
        <taxon>Pseudomonadota</taxon>
        <taxon>Gammaproteobacteria</taxon>
        <taxon>Lysobacterales</taxon>
        <taxon>Rhodanobacteraceae</taxon>
        <taxon>Luteibacter</taxon>
    </lineage>
</organism>
<dbReference type="EMBL" id="JAAQTL010000001">
    <property type="protein sequence ID" value="NID15009.1"/>
    <property type="molecule type" value="Genomic_DNA"/>
</dbReference>
<comment type="caution">
    <text evidence="1">The sequence shown here is derived from an EMBL/GenBank/DDBJ whole genome shotgun (WGS) entry which is preliminary data.</text>
</comment>
<accession>A0A7X5QTB2</accession>
<dbReference type="AlphaFoldDB" id="A0A7X5QTB2"/>
<evidence type="ECO:0000313" key="1">
    <source>
        <dbReference type="EMBL" id="NID15009.1"/>
    </source>
</evidence>
<sequence length="109" mass="11753">MLADLHAGVFEQQVNAAISDVAANVCTHGKKGEVVLKFTMKQIGDSNQVAMTHSMKFLVPTARGRIVEETAADTPLHVSKGGKLTLYPEEQREMFNREGAVQSGSTASH</sequence>
<dbReference type="Proteomes" id="UP000518878">
    <property type="component" value="Unassembled WGS sequence"/>
</dbReference>
<evidence type="ECO:0000313" key="2">
    <source>
        <dbReference type="Proteomes" id="UP000518878"/>
    </source>
</evidence>